<keyword evidence="2" id="KW-1185">Reference proteome</keyword>
<proteinExistence type="predicted"/>
<protein>
    <recommendedName>
        <fullName evidence="3">ROS/MUCR transcriptional regulator protein</fullName>
    </recommendedName>
</protein>
<accession>A0ABW5CHR9</accession>
<dbReference type="EMBL" id="JBHUIY010000051">
    <property type="protein sequence ID" value="MFD2235517.1"/>
    <property type="molecule type" value="Genomic_DNA"/>
</dbReference>
<gene>
    <name evidence="1" type="ORF">ACFSNB_17075</name>
</gene>
<evidence type="ECO:0000313" key="1">
    <source>
        <dbReference type="EMBL" id="MFD2235517.1"/>
    </source>
</evidence>
<sequence length="250" mass="28777">MTSPETTRRRKQEVKARAAEPNHMFGYCRVMGCGKPARAGTSDGLDTRYCRPHAEHLQRHGSPFKRSYTGKELAPYRRAALKWLKANADLFWVKNAIDRVRGLYQAAGPHIEAFRLRGLSPQDRAKAHWARMRKAEIDPAQVVAAWLALEMIIADDPQPVTMPEFRRVQAAKIVHRLASGTHKRWKREVPDPNWSGLRTKIVVEEKHWYPRSRGRVLRHIGEDIEQAVELLAQHHLAEIRAFQASVTRHQ</sequence>
<name>A0ABW5CHR9_9PROT</name>
<evidence type="ECO:0000313" key="2">
    <source>
        <dbReference type="Proteomes" id="UP001597296"/>
    </source>
</evidence>
<evidence type="ECO:0008006" key="3">
    <source>
        <dbReference type="Google" id="ProtNLM"/>
    </source>
</evidence>
<comment type="caution">
    <text evidence="1">The sequence shown here is derived from an EMBL/GenBank/DDBJ whole genome shotgun (WGS) entry which is preliminary data.</text>
</comment>
<dbReference type="Proteomes" id="UP001597296">
    <property type="component" value="Unassembled WGS sequence"/>
</dbReference>
<organism evidence="1 2">
    <name type="scientific">Phaeospirillum tilakii</name>
    <dbReference type="NCBI Taxonomy" id="741673"/>
    <lineage>
        <taxon>Bacteria</taxon>
        <taxon>Pseudomonadati</taxon>
        <taxon>Pseudomonadota</taxon>
        <taxon>Alphaproteobacteria</taxon>
        <taxon>Rhodospirillales</taxon>
        <taxon>Rhodospirillaceae</taxon>
        <taxon>Phaeospirillum</taxon>
    </lineage>
</organism>
<reference evidence="2" key="1">
    <citation type="journal article" date="2019" name="Int. J. Syst. Evol. Microbiol.">
        <title>The Global Catalogue of Microorganisms (GCM) 10K type strain sequencing project: providing services to taxonomists for standard genome sequencing and annotation.</title>
        <authorList>
            <consortium name="The Broad Institute Genomics Platform"/>
            <consortium name="The Broad Institute Genome Sequencing Center for Infectious Disease"/>
            <person name="Wu L."/>
            <person name="Ma J."/>
        </authorList>
    </citation>
    <scope>NUCLEOTIDE SEQUENCE [LARGE SCALE GENOMIC DNA]</scope>
    <source>
        <strain evidence="2">KCTC 15012</strain>
    </source>
</reference>
<dbReference type="RefSeq" id="WP_377318773.1">
    <property type="nucleotide sequence ID" value="NZ_JBHUIY010000051.1"/>
</dbReference>